<keyword evidence="10" id="KW-0238">DNA-binding</keyword>
<dbReference type="PROSITE" id="PS01242">
    <property type="entry name" value="ZF_FPG_1"/>
    <property type="match status" value="1"/>
</dbReference>
<dbReference type="InterPro" id="IPR020629">
    <property type="entry name" value="FPG_Glyclase"/>
</dbReference>
<keyword evidence="11" id="KW-0234">DNA repair</keyword>
<dbReference type="Gene3D" id="3.20.190.10">
    <property type="entry name" value="MutM-like, N-terminal"/>
    <property type="match status" value="1"/>
</dbReference>
<protein>
    <submittedName>
        <fullName evidence="18">Unannotated protein</fullName>
    </submittedName>
</protein>
<dbReference type="Pfam" id="PF01149">
    <property type="entry name" value="Fapy_DNA_glyco"/>
    <property type="match status" value="1"/>
</dbReference>
<proteinExistence type="inferred from homology"/>
<comment type="catalytic activity">
    <reaction evidence="1">
        <text>Hydrolysis of DNA containing ring-opened 7-methylguanine residues, releasing 2,6-diamino-4-hydroxy-5-(N-methyl)formamidopyrimidine.</text>
        <dbReference type="EC" id="3.2.2.23"/>
    </reaction>
</comment>
<dbReference type="PROSITE" id="PS51066">
    <property type="entry name" value="ZF_FPG_2"/>
    <property type="match status" value="1"/>
</dbReference>
<evidence type="ECO:0000259" key="16">
    <source>
        <dbReference type="PROSITE" id="PS51066"/>
    </source>
</evidence>
<evidence type="ECO:0000256" key="10">
    <source>
        <dbReference type="ARBA" id="ARBA00023125"/>
    </source>
</evidence>
<dbReference type="InterPro" id="IPR012319">
    <property type="entry name" value="FPG_cat"/>
</dbReference>
<dbReference type="FunFam" id="1.10.8.50:FF:000003">
    <property type="entry name" value="Formamidopyrimidine-DNA glycosylase"/>
    <property type="match status" value="1"/>
</dbReference>
<evidence type="ECO:0000256" key="4">
    <source>
        <dbReference type="ARBA" id="ARBA00011245"/>
    </source>
</evidence>
<dbReference type="AlphaFoldDB" id="A0A6J6H541"/>
<keyword evidence="5" id="KW-0479">Metal-binding</keyword>
<evidence type="ECO:0000256" key="2">
    <source>
        <dbReference type="ARBA" id="ARBA00001947"/>
    </source>
</evidence>
<dbReference type="EMBL" id="CAEZUQ010000047">
    <property type="protein sequence ID" value="CAB4606425.1"/>
    <property type="molecule type" value="Genomic_DNA"/>
</dbReference>
<comment type="cofactor">
    <cofactor evidence="2">
        <name>Zn(2+)</name>
        <dbReference type="ChEBI" id="CHEBI:29105"/>
    </cofactor>
</comment>
<evidence type="ECO:0000256" key="12">
    <source>
        <dbReference type="ARBA" id="ARBA00023239"/>
    </source>
</evidence>
<reference evidence="18" key="1">
    <citation type="submission" date="2020-05" db="EMBL/GenBank/DDBJ databases">
        <authorList>
            <person name="Chiriac C."/>
            <person name="Salcher M."/>
            <person name="Ghai R."/>
            <person name="Kavagutti S V."/>
        </authorList>
    </citation>
    <scope>NUCLEOTIDE SEQUENCE</scope>
</reference>
<comment type="subunit">
    <text evidence="4">Monomer.</text>
</comment>
<feature type="domain" description="FPG-type" evidence="16">
    <location>
        <begin position="238"/>
        <end position="272"/>
    </location>
</feature>
<evidence type="ECO:0000313" key="18">
    <source>
        <dbReference type="EMBL" id="CAB4606425.1"/>
    </source>
</evidence>
<keyword evidence="12" id="KW-0456">Lyase</keyword>
<dbReference type="InterPro" id="IPR010979">
    <property type="entry name" value="Ribosomal_uS13-like_H2TH"/>
</dbReference>
<evidence type="ECO:0000256" key="5">
    <source>
        <dbReference type="ARBA" id="ARBA00022723"/>
    </source>
</evidence>
<dbReference type="GO" id="GO:0003684">
    <property type="term" value="F:damaged DNA binding"/>
    <property type="evidence" value="ECO:0007669"/>
    <property type="project" value="InterPro"/>
</dbReference>
<evidence type="ECO:0000259" key="17">
    <source>
        <dbReference type="PROSITE" id="PS51068"/>
    </source>
</evidence>
<gene>
    <name evidence="18" type="ORF">UFOPK1842_00516</name>
</gene>
<dbReference type="GO" id="GO:0008270">
    <property type="term" value="F:zinc ion binding"/>
    <property type="evidence" value="ECO:0007669"/>
    <property type="project" value="UniProtKB-KW"/>
</dbReference>
<sequence length="280" mass="31980">MPELPEVETVRRGLAEHIVGKKFKEIEVRHERATSPKSITALTSLRGARVKQVRRRGKFLWFELDRPEVLVGHLGMSGQFLVQPKSAPDERHLRVRISLGKNELRFIDQRTFGWLGVDETQNGLPTYVKDIAADPFDPLFNLDETIERFRKKRTEIKRALLDQSVMSGVGNIYADEALWRSRIHPETRLENMKSARIKDLIESATKVMAEALAVGGTSFDDLYINVNGESGYFERSLAVYGQEGEGCPRCGREIRRIKFANRSSHFCPKCQPTPRASRNR</sequence>
<evidence type="ECO:0000256" key="8">
    <source>
        <dbReference type="ARBA" id="ARBA00022801"/>
    </source>
</evidence>
<dbReference type="NCBIfam" id="NF002211">
    <property type="entry name" value="PRK01103.1"/>
    <property type="match status" value="1"/>
</dbReference>
<dbReference type="Gene3D" id="1.10.8.50">
    <property type="match status" value="1"/>
</dbReference>
<comment type="catalytic activity">
    <reaction evidence="15">
        <text>2'-deoxyribonucleotide-(2'-deoxyribose 5'-phosphate)-2'-deoxyribonucleotide-DNA = a 3'-end 2'-deoxyribonucleotide-(2,3-dehydro-2,3-deoxyribose 5'-phosphate)-DNA + a 5'-end 5'-phospho-2'-deoxyribonucleoside-DNA + H(+)</text>
        <dbReference type="Rhea" id="RHEA:66592"/>
        <dbReference type="Rhea" id="RHEA-COMP:13180"/>
        <dbReference type="Rhea" id="RHEA-COMP:16897"/>
        <dbReference type="Rhea" id="RHEA-COMP:17067"/>
        <dbReference type="ChEBI" id="CHEBI:15378"/>
        <dbReference type="ChEBI" id="CHEBI:136412"/>
        <dbReference type="ChEBI" id="CHEBI:157695"/>
        <dbReference type="ChEBI" id="CHEBI:167181"/>
        <dbReference type="EC" id="4.2.99.18"/>
    </reaction>
</comment>
<dbReference type="NCBIfam" id="TIGR00577">
    <property type="entry name" value="fpg"/>
    <property type="match status" value="1"/>
</dbReference>
<dbReference type="GO" id="GO:0034039">
    <property type="term" value="F:8-oxo-7,8-dihydroguanine DNA N-glycosylase activity"/>
    <property type="evidence" value="ECO:0007669"/>
    <property type="project" value="TreeGrafter"/>
</dbReference>
<dbReference type="PANTHER" id="PTHR22993">
    <property type="entry name" value="FORMAMIDOPYRIMIDINE-DNA GLYCOSYLASE"/>
    <property type="match status" value="1"/>
</dbReference>
<evidence type="ECO:0000256" key="13">
    <source>
        <dbReference type="ARBA" id="ARBA00023268"/>
    </source>
</evidence>
<comment type="similarity">
    <text evidence="3">Belongs to the FPG family.</text>
</comment>
<dbReference type="InterPro" id="IPR010663">
    <property type="entry name" value="Znf_FPG/IleRS"/>
</dbReference>
<dbReference type="SMART" id="SM01232">
    <property type="entry name" value="H2TH"/>
    <property type="match status" value="1"/>
</dbReference>
<evidence type="ECO:0000256" key="3">
    <source>
        <dbReference type="ARBA" id="ARBA00009409"/>
    </source>
</evidence>
<name>A0A6J6H541_9ZZZZ</name>
<keyword evidence="8" id="KW-0378">Hydrolase</keyword>
<organism evidence="18">
    <name type="scientific">freshwater metagenome</name>
    <dbReference type="NCBI Taxonomy" id="449393"/>
    <lineage>
        <taxon>unclassified sequences</taxon>
        <taxon>metagenomes</taxon>
        <taxon>ecological metagenomes</taxon>
    </lineage>
</organism>
<keyword evidence="14" id="KW-0326">Glycosidase</keyword>
<dbReference type="PANTHER" id="PTHR22993:SF9">
    <property type="entry name" value="FORMAMIDOPYRIMIDINE-DNA GLYCOSYLASE"/>
    <property type="match status" value="1"/>
</dbReference>
<dbReference type="InterPro" id="IPR015887">
    <property type="entry name" value="DNA_glyclase_Znf_dom_DNA_BS"/>
</dbReference>
<dbReference type="PROSITE" id="PS51068">
    <property type="entry name" value="FPG_CAT"/>
    <property type="match status" value="1"/>
</dbReference>
<dbReference type="SMART" id="SM00898">
    <property type="entry name" value="Fapy_DNA_glyco"/>
    <property type="match status" value="1"/>
</dbReference>
<dbReference type="GO" id="GO:0140078">
    <property type="term" value="F:class I DNA-(apurinic or apyrimidinic site) endonuclease activity"/>
    <property type="evidence" value="ECO:0007669"/>
    <property type="project" value="UniProtKB-EC"/>
</dbReference>
<dbReference type="SUPFAM" id="SSF57716">
    <property type="entry name" value="Glucocorticoid receptor-like (DNA-binding domain)"/>
    <property type="match status" value="1"/>
</dbReference>
<dbReference type="SUPFAM" id="SSF46946">
    <property type="entry name" value="S13-like H2TH domain"/>
    <property type="match status" value="1"/>
</dbReference>
<dbReference type="SUPFAM" id="SSF81624">
    <property type="entry name" value="N-terminal domain of MutM-like DNA repair proteins"/>
    <property type="match status" value="1"/>
</dbReference>
<evidence type="ECO:0000256" key="14">
    <source>
        <dbReference type="ARBA" id="ARBA00023295"/>
    </source>
</evidence>
<feature type="domain" description="Formamidopyrimidine-DNA glycosylase catalytic" evidence="17">
    <location>
        <begin position="2"/>
        <end position="113"/>
    </location>
</feature>
<dbReference type="GO" id="GO:0006284">
    <property type="term" value="P:base-excision repair"/>
    <property type="evidence" value="ECO:0007669"/>
    <property type="project" value="InterPro"/>
</dbReference>
<keyword evidence="7" id="KW-0863">Zinc-finger</keyword>
<keyword evidence="6" id="KW-0227">DNA damage</keyword>
<dbReference type="HAMAP" id="MF_00103">
    <property type="entry name" value="Fapy_DNA_glycosyl"/>
    <property type="match status" value="1"/>
</dbReference>
<evidence type="ECO:0000256" key="11">
    <source>
        <dbReference type="ARBA" id="ARBA00023204"/>
    </source>
</evidence>
<keyword evidence="13" id="KW-0511">Multifunctional enzyme</keyword>
<dbReference type="Pfam" id="PF06827">
    <property type="entry name" value="zf-FPG_IleRS"/>
    <property type="match status" value="1"/>
</dbReference>
<accession>A0A6J6H541</accession>
<dbReference type="InterPro" id="IPR015886">
    <property type="entry name" value="H2TH_FPG"/>
</dbReference>
<dbReference type="InterPro" id="IPR035937">
    <property type="entry name" value="FPG_N"/>
</dbReference>
<dbReference type="CDD" id="cd08966">
    <property type="entry name" value="EcFpg-like_N"/>
    <property type="match status" value="1"/>
</dbReference>
<evidence type="ECO:0000256" key="9">
    <source>
        <dbReference type="ARBA" id="ARBA00022833"/>
    </source>
</evidence>
<evidence type="ECO:0000256" key="15">
    <source>
        <dbReference type="ARBA" id="ARBA00044632"/>
    </source>
</evidence>
<evidence type="ECO:0000256" key="7">
    <source>
        <dbReference type="ARBA" id="ARBA00022771"/>
    </source>
</evidence>
<dbReference type="InterPro" id="IPR000214">
    <property type="entry name" value="Znf_DNA_glyclase/AP_lyase"/>
</dbReference>
<evidence type="ECO:0000256" key="6">
    <source>
        <dbReference type="ARBA" id="ARBA00022763"/>
    </source>
</evidence>
<keyword evidence="9" id="KW-0862">Zinc</keyword>
<evidence type="ECO:0000256" key="1">
    <source>
        <dbReference type="ARBA" id="ARBA00001668"/>
    </source>
</evidence>
<dbReference type="Pfam" id="PF06831">
    <property type="entry name" value="H2TH"/>
    <property type="match status" value="1"/>
</dbReference>